<dbReference type="EMBL" id="DS470163">
    <property type="protein sequence ID" value="EDO30057.1"/>
    <property type="molecule type" value="Genomic_DNA"/>
</dbReference>
<dbReference type="eggNOG" id="KOG3544">
    <property type="taxonomic scope" value="Eukaryota"/>
</dbReference>
<evidence type="ECO:0000313" key="3">
    <source>
        <dbReference type="Proteomes" id="UP000001593"/>
    </source>
</evidence>
<organism evidence="2 3">
    <name type="scientific">Nematostella vectensis</name>
    <name type="common">Starlet sea anemone</name>
    <dbReference type="NCBI Taxonomy" id="45351"/>
    <lineage>
        <taxon>Eukaryota</taxon>
        <taxon>Metazoa</taxon>
        <taxon>Cnidaria</taxon>
        <taxon>Anthozoa</taxon>
        <taxon>Hexacorallia</taxon>
        <taxon>Actiniaria</taxon>
        <taxon>Edwardsiidae</taxon>
        <taxon>Nematostella</taxon>
    </lineage>
</organism>
<dbReference type="InterPro" id="IPR050525">
    <property type="entry name" value="ECM_Assembly_Org"/>
</dbReference>
<evidence type="ECO:0000313" key="2">
    <source>
        <dbReference type="EMBL" id="EDO30057.1"/>
    </source>
</evidence>
<dbReference type="Pfam" id="PF00092">
    <property type="entry name" value="VWA"/>
    <property type="match status" value="1"/>
</dbReference>
<dbReference type="Proteomes" id="UP000001593">
    <property type="component" value="Unassembled WGS sequence"/>
</dbReference>
<reference evidence="2 3" key="1">
    <citation type="journal article" date="2007" name="Science">
        <title>Sea anemone genome reveals ancestral eumetazoan gene repertoire and genomic organization.</title>
        <authorList>
            <person name="Putnam N.H."/>
            <person name="Srivastava M."/>
            <person name="Hellsten U."/>
            <person name="Dirks B."/>
            <person name="Chapman J."/>
            <person name="Salamov A."/>
            <person name="Terry A."/>
            <person name="Shapiro H."/>
            <person name="Lindquist E."/>
            <person name="Kapitonov V.V."/>
            <person name="Jurka J."/>
            <person name="Genikhovich G."/>
            <person name="Grigoriev I.V."/>
            <person name="Lucas S.M."/>
            <person name="Steele R.E."/>
            <person name="Finnerty J.R."/>
            <person name="Technau U."/>
            <person name="Martindale M.Q."/>
            <person name="Rokhsar D.S."/>
        </authorList>
    </citation>
    <scope>NUCLEOTIDE SEQUENCE [LARGE SCALE GENOMIC DNA]</scope>
    <source>
        <strain evidence="3">CH2 X CH6</strain>
    </source>
</reference>
<feature type="domain" description="VWFA" evidence="1">
    <location>
        <begin position="4"/>
        <end position="169"/>
    </location>
</feature>
<dbReference type="Gene3D" id="3.40.50.410">
    <property type="entry name" value="von Willebrand factor, type A domain"/>
    <property type="match status" value="1"/>
</dbReference>
<dbReference type="FunCoup" id="A7T1V9">
    <property type="interactions" value="37"/>
</dbReference>
<dbReference type="PANTHER" id="PTHR24020:SF20">
    <property type="entry name" value="PH DOMAIN-CONTAINING PROTEIN"/>
    <property type="match status" value="1"/>
</dbReference>
<dbReference type="AlphaFoldDB" id="A7T1V9"/>
<gene>
    <name evidence="2" type="ORF">NEMVEDRAFT_v1g142259</name>
</gene>
<feature type="non-terminal residue" evidence="2">
    <location>
        <position position="1"/>
    </location>
</feature>
<dbReference type="PANTHER" id="PTHR24020">
    <property type="entry name" value="COLLAGEN ALPHA"/>
    <property type="match status" value="1"/>
</dbReference>
<proteinExistence type="predicted"/>
<dbReference type="OMA" id="AYELKEM"/>
<dbReference type="HOGENOM" id="CLU_008905_4_1_1"/>
<dbReference type="PhylomeDB" id="A7T1V9"/>
<accession>A7T1V9</accession>
<dbReference type="PROSITE" id="PS50234">
    <property type="entry name" value="VWFA"/>
    <property type="match status" value="1"/>
</dbReference>
<sequence length="169" mass="18501">ARVDLAFLLDGSDGIGKDHFQDALSFVKNVINSFDVTPGNVHVAMAVCSDKPHIVFDFRAFNDHVSISRALGSVKYPQGKLMAGGNLYFLLTGRCLRAIKSSIFINSGRHGVPKMLYVMTGGNSRDRVALPSRSLRDDGVQVYSLGLGNSYKAYELKEMATSPFNDHVM</sequence>
<dbReference type="InterPro" id="IPR036465">
    <property type="entry name" value="vWFA_dom_sf"/>
</dbReference>
<name>A7T1V9_NEMVE</name>
<dbReference type="SMART" id="SM00327">
    <property type="entry name" value="VWA"/>
    <property type="match status" value="1"/>
</dbReference>
<evidence type="ECO:0000259" key="1">
    <source>
        <dbReference type="PROSITE" id="PS50234"/>
    </source>
</evidence>
<dbReference type="SUPFAM" id="SSF53300">
    <property type="entry name" value="vWA-like"/>
    <property type="match status" value="1"/>
</dbReference>
<dbReference type="InParanoid" id="A7T1V9"/>
<keyword evidence="3" id="KW-1185">Reference proteome</keyword>
<dbReference type="STRING" id="45351.A7T1V9"/>
<feature type="non-terminal residue" evidence="2">
    <location>
        <position position="169"/>
    </location>
</feature>
<protein>
    <recommendedName>
        <fullName evidence="1">VWFA domain-containing protein</fullName>
    </recommendedName>
</protein>
<dbReference type="InterPro" id="IPR002035">
    <property type="entry name" value="VWF_A"/>
</dbReference>